<evidence type="ECO:0000313" key="4">
    <source>
        <dbReference type="Proteomes" id="UP001331691"/>
    </source>
</evidence>
<evidence type="ECO:0008006" key="5">
    <source>
        <dbReference type="Google" id="ProtNLM"/>
    </source>
</evidence>
<protein>
    <recommendedName>
        <fullName evidence="5">CRISPR-associated protein Cas2</fullName>
    </recommendedName>
</protein>
<dbReference type="GO" id="GO:0016787">
    <property type="term" value="F:hydrolase activity"/>
    <property type="evidence" value="ECO:0007669"/>
    <property type="project" value="UniProtKB-KW"/>
</dbReference>
<reference evidence="3 4" key="1">
    <citation type="submission" date="2023-10" db="EMBL/GenBank/DDBJ databases">
        <title>Wastewater isolates of ESBL- and carbapenemase-producing Gram-negative bacteria from New Zealand.</title>
        <authorList>
            <person name="Straub C."/>
            <person name="Weaver L."/>
            <person name="Cornelius A."/>
            <person name="Mcgill E."/>
            <person name="Dyet K."/>
            <person name="White L."/>
            <person name="Pattis I."/>
        </authorList>
    </citation>
    <scope>NUCLEOTIDE SEQUENCE [LARGE SCALE GENOMIC DNA]</scope>
    <source>
        <strain evidence="3 4">ESBL09</strain>
    </source>
</reference>
<organism evidence="3 4">
    <name type="scientific">Kluyvera ascorbata</name>
    <dbReference type="NCBI Taxonomy" id="51288"/>
    <lineage>
        <taxon>Bacteria</taxon>
        <taxon>Pseudomonadati</taxon>
        <taxon>Pseudomonadota</taxon>
        <taxon>Gammaproteobacteria</taxon>
        <taxon>Enterobacterales</taxon>
        <taxon>Enterobacteriaceae</taxon>
        <taxon>Kluyvera</taxon>
    </lineage>
</organism>
<keyword evidence="2" id="KW-0378">Hydrolase</keyword>
<dbReference type="EMBL" id="JAZKKV010000001">
    <property type="protein sequence ID" value="MEE9656094.1"/>
    <property type="molecule type" value="Genomic_DNA"/>
</dbReference>
<dbReference type="GO" id="GO:0004518">
    <property type="term" value="F:nuclease activity"/>
    <property type="evidence" value="ECO:0007669"/>
    <property type="project" value="UniProtKB-KW"/>
</dbReference>
<evidence type="ECO:0000313" key="3">
    <source>
        <dbReference type="EMBL" id="MEE9656094.1"/>
    </source>
</evidence>
<dbReference type="Proteomes" id="UP001331691">
    <property type="component" value="Unassembled WGS sequence"/>
</dbReference>
<dbReference type="Pfam" id="PF09827">
    <property type="entry name" value="CRISPR_Cas2"/>
    <property type="match status" value="1"/>
</dbReference>
<proteinExistence type="predicted"/>
<keyword evidence="1" id="KW-0540">Nuclease</keyword>
<dbReference type="RefSeq" id="WP_315405487.1">
    <property type="nucleotide sequence ID" value="NZ_JAVLTS010000003.1"/>
</dbReference>
<gene>
    <name evidence="3" type="ORF">V4836_18540</name>
</gene>
<sequence length="88" mass="10310">MATYLVMYDLVKHKDYNRLIEQIKTYPKWARPLESVWIIVCDQSSAEVRDHLMKFIDADDKLLVVKSGNYGAWKGITTTVSDWMKNNL</sequence>
<evidence type="ECO:0000256" key="1">
    <source>
        <dbReference type="ARBA" id="ARBA00022722"/>
    </source>
</evidence>
<evidence type="ECO:0000256" key="2">
    <source>
        <dbReference type="ARBA" id="ARBA00022801"/>
    </source>
</evidence>
<name>A0AB35XB65_9ENTR</name>
<dbReference type="AlphaFoldDB" id="A0AB35XB65"/>
<keyword evidence="4" id="KW-1185">Reference proteome</keyword>
<accession>A0AB35XB65</accession>
<dbReference type="InterPro" id="IPR019199">
    <property type="entry name" value="Virulence_VapD/CRISPR_Cas2"/>
</dbReference>
<comment type="caution">
    <text evidence="3">The sequence shown here is derived from an EMBL/GenBank/DDBJ whole genome shotgun (WGS) entry which is preliminary data.</text>
</comment>